<organism evidence="2 3">
    <name type="scientific">Lecanosticta acicola</name>
    <dbReference type="NCBI Taxonomy" id="111012"/>
    <lineage>
        <taxon>Eukaryota</taxon>
        <taxon>Fungi</taxon>
        <taxon>Dikarya</taxon>
        <taxon>Ascomycota</taxon>
        <taxon>Pezizomycotina</taxon>
        <taxon>Dothideomycetes</taxon>
        <taxon>Dothideomycetidae</taxon>
        <taxon>Mycosphaerellales</taxon>
        <taxon>Mycosphaerellaceae</taxon>
        <taxon>Lecanosticta</taxon>
    </lineage>
</organism>
<proteinExistence type="predicted"/>
<sequence length="477" mass="52398">MSAPIEFGSDRATAPINLLRGWPNPSLLPVDLLKEAADAVLSDTSIAHPGLLYGPDEGYAPFREAVAAWLNAFYKPERPIESSRICINGGASQSLGSLLNVYTDPEYTRNVWFVAPAYMLAFRVFEDAGFAGKMRAVPEDEEGIDIAYLARELAKSEEKAKSRGNTQPLYKPDRQRAKVYKHVVYCVPTFSNPSSRTMSLQRRRELVRLARDFDALVTCDDVYDFLQWPTATDQVGGSGIKIRPMKTAHLPRLVDVDRSLDGGAGRQGADGFGNVCSNGTFSKLAGPGLRCGWVEGTEKFSYGASQAGTQRSGGAPCQLTSTYITKVVASGELQRHIETVLQPAYASRYKTMAKAIEDHLLPLGFSMPQPNRDVIGGYFIWLGLPADLKGHELVQKCQDGENLIVSPGSAFEVPGDESISFASNVRLCFAWEDEWKLREGVKRIGKVAKRLLERGDDGSEDYVVVENGDEDRLQASK</sequence>
<dbReference type="PANTHER" id="PTHR42858">
    <property type="entry name" value="AMINOTRANSFERASE"/>
    <property type="match status" value="1"/>
</dbReference>
<reference evidence="2" key="1">
    <citation type="submission" date="2023-11" db="EMBL/GenBank/DDBJ databases">
        <authorList>
            <person name="Alioto T."/>
            <person name="Alioto T."/>
            <person name="Gomez Garrido J."/>
        </authorList>
    </citation>
    <scope>NUCLEOTIDE SEQUENCE</scope>
</reference>
<evidence type="ECO:0000313" key="3">
    <source>
        <dbReference type="Proteomes" id="UP001296104"/>
    </source>
</evidence>
<gene>
    <name evidence="2" type="ORF">LECACI_7A000915</name>
</gene>
<keyword evidence="3" id="KW-1185">Reference proteome</keyword>
<dbReference type="Gene3D" id="3.90.1150.10">
    <property type="entry name" value="Aspartate Aminotransferase, domain 1"/>
    <property type="match status" value="1"/>
</dbReference>
<dbReference type="Proteomes" id="UP001296104">
    <property type="component" value="Unassembled WGS sequence"/>
</dbReference>
<dbReference type="InterPro" id="IPR015424">
    <property type="entry name" value="PyrdxlP-dep_Trfase"/>
</dbReference>
<name>A0AAI8YS09_9PEZI</name>
<comment type="caution">
    <text evidence="2">The sequence shown here is derived from an EMBL/GenBank/DDBJ whole genome shotgun (WGS) entry which is preliminary data.</text>
</comment>
<accession>A0AAI8YS09</accession>
<dbReference type="EMBL" id="CAVMBE010000003">
    <property type="protein sequence ID" value="CAK3804442.1"/>
    <property type="molecule type" value="Genomic_DNA"/>
</dbReference>
<dbReference type="Pfam" id="PF00155">
    <property type="entry name" value="Aminotran_1_2"/>
    <property type="match status" value="1"/>
</dbReference>
<dbReference type="GO" id="GO:0047536">
    <property type="term" value="F:2-aminoadipate transaminase activity"/>
    <property type="evidence" value="ECO:0007669"/>
    <property type="project" value="TreeGrafter"/>
</dbReference>
<dbReference type="Gene3D" id="3.40.640.10">
    <property type="entry name" value="Type I PLP-dependent aspartate aminotransferase-like (Major domain)"/>
    <property type="match status" value="1"/>
</dbReference>
<dbReference type="InterPro" id="IPR004839">
    <property type="entry name" value="Aminotransferase_I/II_large"/>
</dbReference>
<protein>
    <submittedName>
        <fullName evidence="2">Related to aminotransferase</fullName>
    </submittedName>
</protein>
<evidence type="ECO:0000259" key="1">
    <source>
        <dbReference type="Pfam" id="PF00155"/>
    </source>
</evidence>
<dbReference type="AlphaFoldDB" id="A0AAI8YS09"/>
<dbReference type="SUPFAM" id="SSF53383">
    <property type="entry name" value="PLP-dependent transferases"/>
    <property type="match status" value="1"/>
</dbReference>
<dbReference type="GO" id="GO:0030170">
    <property type="term" value="F:pyridoxal phosphate binding"/>
    <property type="evidence" value="ECO:0007669"/>
    <property type="project" value="InterPro"/>
</dbReference>
<keyword evidence="2" id="KW-0032">Aminotransferase</keyword>
<evidence type="ECO:0000313" key="2">
    <source>
        <dbReference type="EMBL" id="CAK3804442.1"/>
    </source>
</evidence>
<keyword evidence="2" id="KW-0808">Transferase</keyword>
<dbReference type="InterPro" id="IPR015421">
    <property type="entry name" value="PyrdxlP-dep_Trfase_major"/>
</dbReference>
<feature type="domain" description="Aminotransferase class I/classII large" evidence="1">
    <location>
        <begin position="33"/>
        <end position="444"/>
    </location>
</feature>
<dbReference type="PANTHER" id="PTHR42858:SF1">
    <property type="entry name" value="LD15494P"/>
    <property type="match status" value="1"/>
</dbReference>
<dbReference type="InterPro" id="IPR015422">
    <property type="entry name" value="PyrdxlP-dep_Trfase_small"/>
</dbReference>
<dbReference type="FunFam" id="3.40.640.10:FF:000080">
    <property type="entry name" value="Aminotransferase, putative"/>
    <property type="match status" value="1"/>
</dbReference>
<dbReference type="CDD" id="cd00609">
    <property type="entry name" value="AAT_like"/>
    <property type="match status" value="1"/>
</dbReference>